<evidence type="ECO:0000313" key="7">
    <source>
        <dbReference type="Proteomes" id="UP001597472"/>
    </source>
</evidence>
<proteinExistence type="predicted"/>
<evidence type="ECO:0000256" key="4">
    <source>
        <dbReference type="ARBA" id="ARBA00023288"/>
    </source>
</evidence>
<keyword evidence="2" id="KW-0472">Membrane</keyword>
<reference evidence="7" key="1">
    <citation type="journal article" date="2019" name="Int. J. Syst. Evol. Microbiol.">
        <title>The Global Catalogue of Microorganisms (GCM) 10K type strain sequencing project: providing services to taxonomists for standard genome sequencing and annotation.</title>
        <authorList>
            <consortium name="The Broad Institute Genomics Platform"/>
            <consortium name="The Broad Institute Genome Sequencing Center for Infectious Disease"/>
            <person name="Wu L."/>
            <person name="Ma J."/>
        </authorList>
    </citation>
    <scope>NUCLEOTIDE SEQUENCE [LARGE SCALE GENOMIC DNA]</scope>
    <source>
        <strain evidence="7">KCTC 42587</strain>
    </source>
</reference>
<dbReference type="Pfam" id="PF09864">
    <property type="entry name" value="MliC"/>
    <property type="match status" value="1"/>
</dbReference>
<evidence type="ECO:0000256" key="3">
    <source>
        <dbReference type="ARBA" id="ARBA00023139"/>
    </source>
</evidence>
<feature type="domain" description="C-type lysozyme inhibitor" evidence="5">
    <location>
        <begin position="51"/>
        <end position="108"/>
    </location>
</feature>
<dbReference type="InterPro" id="IPR036328">
    <property type="entry name" value="MliC_sf"/>
</dbReference>
<name>A0ABW5KTR6_9FLAO</name>
<protein>
    <submittedName>
        <fullName evidence="6">MliC family protein</fullName>
    </submittedName>
</protein>
<dbReference type="SUPFAM" id="SSF141488">
    <property type="entry name" value="YdhA-like"/>
    <property type="match status" value="1"/>
</dbReference>
<dbReference type="EMBL" id="JBHULS010000003">
    <property type="protein sequence ID" value="MFD2551769.1"/>
    <property type="molecule type" value="Genomic_DNA"/>
</dbReference>
<comment type="caution">
    <text evidence="6">The sequence shown here is derived from an EMBL/GenBank/DDBJ whole genome shotgun (WGS) entry which is preliminary data.</text>
</comment>
<evidence type="ECO:0000313" key="6">
    <source>
        <dbReference type="EMBL" id="MFD2551769.1"/>
    </source>
</evidence>
<dbReference type="RefSeq" id="WP_376893245.1">
    <property type="nucleotide sequence ID" value="NZ_JBHULS010000003.1"/>
</dbReference>
<keyword evidence="7" id="KW-1185">Reference proteome</keyword>
<dbReference type="Gene3D" id="2.40.128.200">
    <property type="match status" value="2"/>
</dbReference>
<dbReference type="Proteomes" id="UP001597472">
    <property type="component" value="Unassembled WGS sequence"/>
</dbReference>
<dbReference type="PROSITE" id="PS51257">
    <property type="entry name" value="PROKAR_LIPOPROTEIN"/>
    <property type="match status" value="1"/>
</dbReference>
<evidence type="ECO:0000256" key="2">
    <source>
        <dbReference type="ARBA" id="ARBA00023136"/>
    </source>
</evidence>
<keyword evidence="1" id="KW-0732">Signal</keyword>
<keyword evidence="3" id="KW-0564">Palmitate</keyword>
<evidence type="ECO:0000259" key="5">
    <source>
        <dbReference type="Pfam" id="PF09864"/>
    </source>
</evidence>
<gene>
    <name evidence="6" type="ORF">ACFSQP_08075</name>
</gene>
<keyword evidence="4" id="KW-0449">Lipoprotein</keyword>
<organism evidence="6 7">
    <name type="scientific">Bizionia sediminis</name>
    <dbReference type="NCBI Taxonomy" id="1737064"/>
    <lineage>
        <taxon>Bacteria</taxon>
        <taxon>Pseudomonadati</taxon>
        <taxon>Bacteroidota</taxon>
        <taxon>Flavobacteriia</taxon>
        <taxon>Flavobacteriales</taxon>
        <taxon>Flavobacteriaceae</taxon>
        <taxon>Bizionia</taxon>
    </lineage>
</organism>
<accession>A0ABW5KTR6</accession>
<sequence length="191" mass="21351">MNTHIIKAVILGFTILISCQDSTKNQTKTPSNHTNSKVTDTLIMETFTDKNGQTLELSFNNNKNIVTISLNGETAILQAENAASGFWYKNEQYELRGKGTNIDLKKHDQLIFTHVDSMVTATITNKQGQTLNMVFNNTSNTAKVYLDGGDEIQLNGQTPGSGIWYKNEEYELRGKGEHLELTKNDSVVFKN</sequence>
<evidence type="ECO:0000256" key="1">
    <source>
        <dbReference type="ARBA" id="ARBA00022729"/>
    </source>
</evidence>
<dbReference type="InterPro" id="IPR018660">
    <property type="entry name" value="MliC"/>
</dbReference>